<dbReference type="RefSeq" id="WP_184170975.1">
    <property type="nucleotide sequence ID" value="NZ_JACHLN010000005.1"/>
</dbReference>
<evidence type="ECO:0000256" key="3">
    <source>
        <dbReference type="ARBA" id="ARBA00018111"/>
    </source>
</evidence>
<keyword evidence="4" id="KW-0963">Cytoplasm</keyword>
<sequence>MPDPRRPLPPLNSADLERFALRYVERYATTRAKLTAYLSRKLRERGWDGEKSPDPEGLAERMAELGYVNDRLYAESKAGSMARRGLGARRVREALRFAGVEAEDAEALAPAIEADGVSSAITFARRKRIGPYGRELADRPLQEKQMAAMIRAGHAPGLARAIVRMAPGDDPEDTLRK</sequence>
<name>A0A7W7NUV4_9SPHN</name>
<proteinExistence type="inferred from homology"/>
<evidence type="ECO:0000256" key="2">
    <source>
        <dbReference type="ARBA" id="ARBA00009695"/>
    </source>
</evidence>
<comment type="similarity">
    <text evidence="2">Belongs to the RecX family.</text>
</comment>
<gene>
    <name evidence="6" type="ORF">HNP52_004454</name>
</gene>
<accession>A0A7W7NUV4</accession>
<dbReference type="AlphaFoldDB" id="A0A7W7NUV4"/>
<comment type="subcellular location">
    <subcellularLocation>
        <location evidence="1">Cytoplasm</location>
    </subcellularLocation>
</comment>
<evidence type="ECO:0000259" key="5">
    <source>
        <dbReference type="Pfam" id="PF02631"/>
    </source>
</evidence>
<protein>
    <recommendedName>
        <fullName evidence="3">Regulatory protein RecX</fullName>
    </recommendedName>
</protein>
<feature type="domain" description="RecX second three-helical" evidence="5">
    <location>
        <begin position="69"/>
        <end position="107"/>
    </location>
</feature>
<comment type="caution">
    <text evidence="6">The sequence shown here is derived from an EMBL/GenBank/DDBJ whole genome shotgun (WGS) entry which is preliminary data.</text>
</comment>
<evidence type="ECO:0000256" key="1">
    <source>
        <dbReference type="ARBA" id="ARBA00004496"/>
    </source>
</evidence>
<organism evidence="6 7">
    <name type="scientific">Sphingomonas kyeonggiensis</name>
    <dbReference type="NCBI Taxonomy" id="1268553"/>
    <lineage>
        <taxon>Bacteria</taxon>
        <taxon>Pseudomonadati</taxon>
        <taxon>Pseudomonadota</taxon>
        <taxon>Alphaproteobacteria</taxon>
        <taxon>Sphingomonadales</taxon>
        <taxon>Sphingomonadaceae</taxon>
        <taxon>Sphingomonas</taxon>
    </lineage>
</organism>
<evidence type="ECO:0000256" key="4">
    <source>
        <dbReference type="ARBA" id="ARBA00022490"/>
    </source>
</evidence>
<dbReference type="EMBL" id="JACHLN010000005">
    <property type="protein sequence ID" value="MBB4841352.1"/>
    <property type="molecule type" value="Genomic_DNA"/>
</dbReference>
<evidence type="ECO:0000313" key="6">
    <source>
        <dbReference type="EMBL" id="MBB4841352.1"/>
    </source>
</evidence>
<keyword evidence="7" id="KW-1185">Reference proteome</keyword>
<dbReference type="Proteomes" id="UP000575241">
    <property type="component" value="Unassembled WGS sequence"/>
</dbReference>
<dbReference type="GO" id="GO:0005737">
    <property type="term" value="C:cytoplasm"/>
    <property type="evidence" value="ECO:0007669"/>
    <property type="project" value="UniProtKB-SubCell"/>
</dbReference>
<evidence type="ECO:0000313" key="7">
    <source>
        <dbReference type="Proteomes" id="UP000575241"/>
    </source>
</evidence>
<reference evidence="6 7" key="1">
    <citation type="submission" date="2020-08" db="EMBL/GenBank/DDBJ databases">
        <title>Functional genomics of gut bacteria from endangered species of beetles.</title>
        <authorList>
            <person name="Carlos-Shanley C."/>
        </authorList>
    </citation>
    <scope>NUCLEOTIDE SEQUENCE [LARGE SCALE GENOMIC DNA]</scope>
    <source>
        <strain evidence="6 7">S00224</strain>
    </source>
</reference>
<dbReference type="InterPro" id="IPR053924">
    <property type="entry name" value="RecX_HTH_2nd"/>
</dbReference>
<dbReference type="Pfam" id="PF02631">
    <property type="entry name" value="RecX_HTH2"/>
    <property type="match status" value="1"/>
</dbReference>